<keyword evidence="1" id="KW-0472">Membrane</keyword>
<dbReference type="Proteomes" id="UP001174932">
    <property type="component" value="Unassembled WGS sequence"/>
</dbReference>
<comment type="caution">
    <text evidence="2">The sequence shown here is derived from an EMBL/GenBank/DDBJ whole genome shotgun (WGS) entry which is preliminary data.</text>
</comment>
<name>A0ABT8YHB6_9HYPH</name>
<organism evidence="2 3">
    <name type="scientific">Rhizobium alvei</name>
    <dbReference type="NCBI Taxonomy" id="1132659"/>
    <lineage>
        <taxon>Bacteria</taxon>
        <taxon>Pseudomonadati</taxon>
        <taxon>Pseudomonadota</taxon>
        <taxon>Alphaproteobacteria</taxon>
        <taxon>Hyphomicrobiales</taxon>
        <taxon>Rhizobiaceae</taxon>
        <taxon>Rhizobium/Agrobacterium group</taxon>
        <taxon>Rhizobium</taxon>
    </lineage>
</organism>
<evidence type="ECO:0000313" key="2">
    <source>
        <dbReference type="EMBL" id="MDO6962650.1"/>
    </source>
</evidence>
<proteinExistence type="predicted"/>
<evidence type="ECO:0000256" key="1">
    <source>
        <dbReference type="SAM" id="Phobius"/>
    </source>
</evidence>
<sequence>MGLSKVIFVLVVAIIGWVVYKKFVADAIKLARRNEEKRKATANGASGTLVQDPVTGEYRVKRADEA</sequence>
<feature type="transmembrane region" description="Helical" evidence="1">
    <location>
        <begin position="6"/>
        <end position="24"/>
    </location>
</feature>
<reference evidence="2" key="1">
    <citation type="journal article" date="2015" name="Int. J. Syst. Evol. Microbiol.">
        <title>Rhizobium alvei sp. nov., isolated from a freshwater river.</title>
        <authorList>
            <person name="Sheu S.Y."/>
            <person name="Huang H.W."/>
            <person name="Young C.C."/>
            <person name="Chen W.M."/>
        </authorList>
    </citation>
    <scope>NUCLEOTIDE SEQUENCE</scope>
    <source>
        <strain evidence="2">TNR-22</strain>
    </source>
</reference>
<protein>
    <submittedName>
        <fullName evidence="2">Uncharacterized protein</fullName>
    </submittedName>
</protein>
<keyword evidence="1" id="KW-1133">Transmembrane helix</keyword>
<keyword evidence="3" id="KW-1185">Reference proteome</keyword>
<dbReference type="RefSeq" id="WP_304374533.1">
    <property type="nucleotide sequence ID" value="NZ_JAUOZU010000001.1"/>
</dbReference>
<dbReference type="EMBL" id="JAUOZU010000001">
    <property type="protein sequence ID" value="MDO6962650.1"/>
    <property type="molecule type" value="Genomic_DNA"/>
</dbReference>
<keyword evidence="1" id="KW-0812">Transmembrane</keyword>
<accession>A0ABT8YHB6</accession>
<reference evidence="2" key="2">
    <citation type="submission" date="2023-07" db="EMBL/GenBank/DDBJ databases">
        <authorList>
            <person name="Shen H."/>
        </authorList>
    </citation>
    <scope>NUCLEOTIDE SEQUENCE</scope>
    <source>
        <strain evidence="2">TNR-22</strain>
    </source>
</reference>
<evidence type="ECO:0000313" key="3">
    <source>
        <dbReference type="Proteomes" id="UP001174932"/>
    </source>
</evidence>
<gene>
    <name evidence="2" type="ORF">Q4481_01700</name>
</gene>